<dbReference type="Gene3D" id="3.40.50.1820">
    <property type="entry name" value="alpha/beta hydrolase"/>
    <property type="match status" value="1"/>
</dbReference>
<sequence>MSNPLLRLLFPLLLLLLPPPLRDTYFSASHRPKDAGCSGELHPVVLVPGQSCNDLEARLTEAYKPSAPRCGAMKGNEWFGLWKNVSDLAAHDYVDCFVEQMRLVYDPAINDYRNLPGVETRVLNFGSARGFRDKDPLYPKRCVDSIREALEIVGYRDGDTLFGAPYDWRYAPPVPGQQSQVYSCYFKQFKSLVEAASKKHHKKVIIFGHSYGGMVVVLEFVRNAPLAWRNKYINHLILVAPVLSAGFLQQARTIASGPADFGYVGATQSSIRTMWRSFETGTVDLPSPKVFGHKPLVITKQRNYSAYDMEDFLVAIGFSDGVQPFRRRMVPKMRYFKAPMVPITCINGVGIRTAEQLVYWESDYYDSSQN</sequence>
<evidence type="ECO:0000256" key="1">
    <source>
        <dbReference type="SAM" id="SignalP"/>
    </source>
</evidence>
<dbReference type="Pfam" id="PF02450">
    <property type="entry name" value="LCAT"/>
    <property type="match status" value="1"/>
</dbReference>
<feature type="chain" id="PRO_5016984133" description="Lecithin-cholesterol acyltransferase-like 1" evidence="1">
    <location>
        <begin position="24"/>
        <end position="370"/>
    </location>
</feature>
<dbReference type="GO" id="GO:0006629">
    <property type="term" value="P:lipid metabolic process"/>
    <property type="evidence" value="ECO:0007669"/>
    <property type="project" value="InterPro"/>
</dbReference>
<name>A0A368PXY5_SETIT</name>
<reference evidence="2" key="1">
    <citation type="journal article" date="2012" name="Nat. Biotechnol.">
        <title>Reference genome sequence of the model plant Setaria.</title>
        <authorList>
            <person name="Bennetzen J.L."/>
            <person name="Schmutz J."/>
            <person name="Wang H."/>
            <person name="Percifield R."/>
            <person name="Hawkins J."/>
            <person name="Pontaroli A.C."/>
            <person name="Estep M."/>
            <person name="Feng L."/>
            <person name="Vaughn J.N."/>
            <person name="Grimwood J."/>
            <person name="Jenkins J."/>
            <person name="Barry K."/>
            <person name="Lindquist E."/>
            <person name="Hellsten U."/>
            <person name="Deshpande S."/>
            <person name="Wang X."/>
            <person name="Wu X."/>
            <person name="Mitros T."/>
            <person name="Triplett J."/>
            <person name="Yang X."/>
            <person name="Ye C.Y."/>
            <person name="Mauro-Herrera M."/>
            <person name="Wang L."/>
            <person name="Li P."/>
            <person name="Sharma M."/>
            <person name="Sharma R."/>
            <person name="Ronald P.C."/>
            <person name="Panaud O."/>
            <person name="Kellogg E.A."/>
            <person name="Brutnell T.P."/>
            <person name="Doust A.N."/>
            <person name="Tuskan G.A."/>
            <person name="Rokhsar D."/>
            <person name="Devos K.M."/>
        </authorList>
    </citation>
    <scope>NUCLEOTIDE SEQUENCE [LARGE SCALE GENOMIC DNA]</scope>
    <source>
        <strain evidence="2">Yugu1</strain>
    </source>
</reference>
<dbReference type="STRING" id="4555.A0A368PXY5"/>
<accession>A0A368PXY5</accession>
<feature type="signal peptide" evidence="1">
    <location>
        <begin position="1"/>
        <end position="23"/>
    </location>
</feature>
<dbReference type="EMBL" id="CM003529">
    <property type="protein sequence ID" value="RCV10656.1"/>
    <property type="molecule type" value="Genomic_DNA"/>
</dbReference>
<dbReference type="PANTHER" id="PTHR11440">
    <property type="entry name" value="LECITHIN-CHOLESTEROL ACYLTRANSFERASE-RELATED"/>
    <property type="match status" value="1"/>
</dbReference>
<evidence type="ECO:0000313" key="2">
    <source>
        <dbReference type="EMBL" id="RCV10656.1"/>
    </source>
</evidence>
<dbReference type="InterPro" id="IPR003386">
    <property type="entry name" value="LACT/PDAT_acylTrfase"/>
</dbReference>
<proteinExistence type="predicted"/>
<dbReference type="SUPFAM" id="SSF53474">
    <property type="entry name" value="alpha/beta-Hydrolases"/>
    <property type="match status" value="1"/>
</dbReference>
<reference evidence="2" key="2">
    <citation type="submission" date="2015-07" db="EMBL/GenBank/DDBJ databases">
        <authorList>
            <person name="Noorani M."/>
        </authorList>
    </citation>
    <scope>NUCLEOTIDE SEQUENCE</scope>
    <source>
        <strain evidence="2">Yugu1</strain>
    </source>
</reference>
<keyword evidence="1" id="KW-0732">Signal</keyword>
<organism evidence="2">
    <name type="scientific">Setaria italica</name>
    <name type="common">Foxtail millet</name>
    <name type="synonym">Panicum italicum</name>
    <dbReference type="NCBI Taxonomy" id="4555"/>
    <lineage>
        <taxon>Eukaryota</taxon>
        <taxon>Viridiplantae</taxon>
        <taxon>Streptophyta</taxon>
        <taxon>Embryophyta</taxon>
        <taxon>Tracheophyta</taxon>
        <taxon>Spermatophyta</taxon>
        <taxon>Magnoliopsida</taxon>
        <taxon>Liliopsida</taxon>
        <taxon>Poales</taxon>
        <taxon>Poaceae</taxon>
        <taxon>PACMAD clade</taxon>
        <taxon>Panicoideae</taxon>
        <taxon>Panicodae</taxon>
        <taxon>Paniceae</taxon>
        <taxon>Cenchrinae</taxon>
        <taxon>Setaria</taxon>
    </lineage>
</organism>
<dbReference type="InterPro" id="IPR029058">
    <property type="entry name" value="AB_hydrolase_fold"/>
</dbReference>
<dbReference type="OrthoDB" id="599078at2759"/>
<dbReference type="AlphaFoldDB" id="A0A368PXY5"/>
<protein>
    <recommendedName>
        <fullName evidence="3">Lecithin-cholesterol acyltransferase-like 1</fullName>
    </recommendedName>
</protein>
<gene>
    <name evidence="2" type="ORF">SETIT_2G126600v2</name>
</gene>
<evidence type="ECO:0008006" key="3">
    <source>
        <dbReference type="Google" id="ProtNLM"/>
    </source>
</evidence>
<dbReference type="GO" id="GO:0008374">
    <property type="term" value="F:O-acyltransferase activity"/>
    <property type="evidence" value="ECO:0007669"/>
    <property type="project" value="InterPro"/>
</dbReference>